<dbReference type="PROSITE" id="PS01031">
    <property type="entry name" value="SHSP"/>
    <property type="match status" value="1"/>
</dbReference>
<dbReference type="Gene3D" id="2.60.40.790">
    <property type="match status" value="1"/>
</dbReference>
<evidence type="ECO:0000313" key="4">
    <source>
        <dbReference type="EMBL" id="CAE6494776.1"/>
    </source>
</evidence>
<name>A0A812F1S1_9ARCH</name>
<dbReference type="RefSeq" id="WP_205099254.1">
    <property type="nucleotide sequence ID" value="NZ_CAJNAQ010000005.1"/>
</dbReference>
<dbReference type="SUPFAM" id="SSF49764">
    <property type="entry name" value="HSP20-like chaperones"/>
    <property type="match status" value="1"/>
</dbReference>
<evidence type="ECO:0000256" key="2">
    <source>
        <dbReference type="RuleBase" id="RU003616"/>
    </source>
</evidence>
<dbReference type="AlphaFoldDB" id="A0A812F1S1"/>
<dbReference type="InterPro" id="IPR002068">
    <property type="entry name" value="A-crystallin/Hsp20_dom"/>
</dbReference>
<accession>A0A812F1S1</accession>
<protein>
    <submittedName>
        <fullName evidence="4">Heat shock protein HSP20</fullName>
    </submittedName>
</protein>
<dbReference type="NCBIfam" id="NF041800">
    <property type="entry name" value="Hsp20"/>
    <property type="match status" value="1"/>
</dbReference>
<organism evidence="4 5">
    <name type="scientific">Candidatus Nitrosotenuis uzonensis</name>
    <dbReference type="NCBI Taxonomy" id="1407055"/>
    <lineage>
        <taxon>Archaea</taxon>
        <taxon>Nitrososphaerota</taxon>
        <taxon>Candidatus Nitrosotenuis</taxon>
    </lineage>
</organism>
<evidence type="ECO:0000256" key="1">
    <source>
        <dbReference type="PROSITE-ProRule" id="PRU00285"/>
    </source>
</evidence>
<evidence type="ECO:0000259" key="3">
    <source>
        <dbReference type="PROSITE" id="PS01031"/>
    </source>
</evidence>
<dbReference type="Pfam" id="PF00011">
    <property type="entry name" value="HSP20"/>
    <property type="match status" value="1"/>
</dbReference>
<proteinExistence type="inferred from homology"/>
<dbReference type="InterPro" id="IPR008978">
    <property type="entry name" value="HSP20-like_chaperone"/>
</dbReference>
<keyword evidence="4" id="KW-0346">Stress response</keyword>
<dbReference type="EMBL" id="CAJNAQ010000005">
    <property type="protein sequence ID" value="CAE6494776.1"/>
    <property type="molecule type" value="Genomic_DNA"/>
</dbReference>
<feature type="domain" description="SHSP" evidence="3">
    <location>
        <begin position="63"/>
        <end position="161"/>
    </location>
</feature>
<gene>
    <name evidence="4" type="ORF">NUZ5A_50320</name>
</gene>
<dbReference type="CDD" id="cd06464">
    <property type="entry name" value="ACD_sHsps-like"/>
    <property type="match status" value="1"/>
</dbReference>
<sequence length="161" mass="18638">MWFDNEFDRMFRRLSDRFFNMDDDFEQMWTRARTEPYFYGYTLTVGSDGRPIVRQYGNAIPGLAATDVREPFVDEVVDKDNKTLKLIAEMPGVDKKDIKVTIEDKHARISAESGARKYNARIPLKYKIDENFVKATYANGILEVSLKLVEEKPKGKTIAVE</sequence>
<evidence type="ECO:0000313" key="5">
    <source>
        <dbReference type="Proteomes" id="UP000655759"/>
    </source>
</evidence>
<comment type="similarity">
    <text evidence="1 2">Belongs to the small heat shock protein (HSP20) family.</text>
</comment>
<reference evidence="4" key="1">
    <citation type="submission" date="2021-02" db="EMBL/GenBank/DDBJ databases">
        <authorList>
            <person name="Han P."/>
        </authorList>
    </citation>
    <scope>NUCLEOTIDE SEQUENCE</scope>
    <source>
        <strain evidence="4">Candidatus Nitrosotenuis uzonensis 5A</strain>
    </source>
</reference>
<comment type="caution">
    <text evidence="4">The sequence shown here is derived from an EMBL/GenBank/DDBJ whole genome shotgun (WGS) entry which is preliminary data.</text>
</comment>
<dbReference type="Proteomes" id="UP000655759">
    <property type="component" value="Unassembled WGS sequence"/>
</dbReference>